<dbReference type="GO" id="GO:0003676">
    <property type="term" value="F:nucleic acid binding"/>
    <property type="evidence" value="ECO:0007669"/>
    <property type="project" value="InterPro"/>
</dbReference>
<evidence type="ECO:0000256" key="4">
    <source>
        <dbReference type="ARBA" id="ARBA00022741"/>
    </source>
</evidence>
<dbReference type="Gene3D" id="3.30.930.10">
    <property type="entry name" value="Bira Bifunctional Protein, Domain 2"/>
    <property type="match status" value="1"/>
</dbReference>
<dbReference type="InterPro" id="IPR004522">
    <property type="entry name" value="Asn-tRNA-ligase"/>
</dbReference>
<dbReference type="EMBL" id="MAVT02000570">
    <property type="protein sequence ID" value="POS74834.1"/>
    <property type="molecule type" value="Genomic_DNA"/>
</dbReference>
<evidence type="ECO:0000313" key="12">
    <source>
        <dbReference type="Proteomes" id="UP000094444"/>
    </source>
</evidence>
<dbReference type="SUPFAM" id="SSF55681">
    <property type="entry name" value="Class II aaRS and biotin synthetases"/>
    <property type="match status" value="1"/>
</dbReference>
<feature type="chain" id="PRO_5015109917" description="asparagine--tRNA ligase" evidence="9">
    <location>
        <begin position="23"/>
        <end position="559"/>
    </location>
</feature>
<dbReference type="SUPFAM" id="SSF50249">
    <property type="entry name" value="Nucleic acid-binding proteins"/>
    <property type="match status" value="1"/>
</dbReference>
<evidence type="ECO:0000313" key="11">
    <source>
        <dbReference type="EMBL" id="POS74834.1"/>
    </source>
</evidence>
<evidence type="ECO:0000256" key="1">
    <source>
        <dbReference type="ARBA" id="ARBA00008226"/>
    </source>
</evidence>
<keyword evidence="9" id="KW-0732">Signal</keyword>
<proteinExistence type="inferred from homology"/>
<name>A0A2P5HX55_DIAHE</name>
<dbReference type="InterPro" id="IPR002312">
    <property type="entry name" value="Asp/Asn-tRNA-synth_IIb"/>
</dbReference>
<feature type="domain" description="Aminoacyl-transfer RNA synthetases class-II family profile" evidence="10">
    <location>
        <begin position="202"/>
        <end position="551"/>
    </location>
</feature>
<dbReference type="AlphaFoldDB" id="A0A2P5HX55"/>
<dbReference type="InParanoid" id="A0A2P5HX55"/>
<dbReference type="NCBIfam" id="TIGR00457">
    <property type="entry name" value="asnS"/>
    <property type="match status" value="1"/>
</dbReference>
<gene>
    <name evidence="11" type="ORF">DHEL01_v206769</name>
</gene>
<keyword evidence="3" id="KW-0436">Ligase</keyword>
<dbReference type="GO" id="GO:0004816">
    <property type="term" value="F:asparagine-tRNA ligase activity"/>
    <property type="evidence" value="ECO:0007669"/>
    <property type="project" value="UniProtKB-EC"/>
</dbReference>
<keyword evidence="6" id="KW-0648">Protein biosynthesis</keyword>
<feature type="region of interest" description="Disordered" evidence="8">
    <location>
        <begin position="343"/>
        <end position="365"/>
    </location>
</feature>
<organism evidence="11 12">
    <name type="scientific">Diaporthe helianthi</name>
    <dbReference type="NCBI Taxonomy" id="158607"/>
    <lineage>
        <taxon>Eukaryota</taxon>
        <taxon>Fungi</taxon>
        <taxon>Dikarya</taxon>
        <taxon>Ascomycota</taxon>
        <taxon>Pezizomycotina</taxon>
        <taxon>Sordariomycetes</taxon>
        <taxon>Sordariomycetidae</taxon>
        <taxon>Diaporthales</taxon>
        <taxon>Diaporthaceae</taxon>
        <taxon>Diaporthe</taxon>
    </lineage>
</organism>
<dbReference type="GO" id="GO:0006421">
    <property type="term" value="P:asparaginyl-tRNA aminoacylation"/>
    <property type="evidence" value="ECO:0007669"/>
    <property type="project" value="InterPro"/>
</dbReference>
<dbReference type="PANTHER" id="PTHR22594">
    <property type="entry name" value="ASPARTYL/LYSYL-TRNA SYNTHETASE"/>
    <property type="match status" value="1"/>
</dbReference>
<evidence type="ECO:0000256" key="5">
    <source>
        <dbReference type="ARBA" id="ARBA00022840"/>
    </source>
</evidence>
<keyword evidence="5" id="KW-0067">ATP-binding</keyword>
<dbReference type="InterPro" id="IPR012340">
    <property type="entry name" value="NA-bd_OB-fold"/>
</dbReference>
<dbReference type="CDD" id="cd04318">
    <property type="entry name" value="EcAsnRS_like_N"/>
    <property type="match status" value="1"/>
</dbReference>
<accession>A0A2P5HX55</accession>
<comment type="similarity">
    <text evidence="1">Belongs to the class-II aminoacyl-tRNA synthetase family.</text>
</comment>
<feature type="compositionally biased region" description="Basic and acidic residues" evidence="8">
    <location>
        <begin position="356"/>
        <end position="365"/>
    </location>
</feature>
<dbReference type="PROSITE" id="PS50862">
    <property type="entry name" value="AA_TRNA_LIGASE_II"/>
    <property type="match status" value="1"/>
</dbReference>
<evidence type="ECO:0000256" key="2">
    <source>
        <dbReference type="ARBA" id="ARBA00012816"/>
    </source>
</evidence>
<dbReference type="Proteomes" id="UP000094444">
    <property type="component" value="Unassembled WGS sequence"/>
</dbReference>
<dbReference type="Pfam" id="PF00152">
    <property type="entry name" value="tRNA-synt_2"/>
    <property type="match status" value="1"/>
</dbReference>
<dbReference type="CDD" id="cd00776">
    <property type="entry name" value="AsxRS_core"/>
    <property type="match status" value="1"/>
</dbReference>
<keyword evidence="4" id="KW-0547">Nucleotide-binding</keyword>
<feature type="signal peptide" evidence="9">
    <location>
        <begin position="1"/>
        <end position="22"/>
    </location>
</feature>
<dbReference type="OrthoDB" id="43906at2759"/>
<dbReference type="InterPro" id="IPR004364">
    <property type="entry name" value="Aa-tRNA-synt_II"/>
</dbReference>
<dbReference type="InterPro" id="IPR045864">
    <property type="entry name" value="aa-tRNA-synth_II/BPL/LPL"/>
</dbReference>
<dbReference type="PRINTS" id="PR01042">
    <property type="entry name" value="TRNASYNTHASP"/>
</dbReference>
<evidence type="ECO:0000256" key="3">
    <source>
        <dbReference type="ARBA" id="ARBA00022598"/>
    </source>
</evidence>
<dbReference type="PANTHER" id="PTHR22594:SF34">
    <property type="entry name" value="ASPARAGINE--TRNA LIGASE, MITOCHONDRIAL-RELATED"/>
    <property type="match status" value="1"/>
</dbReference>
<dbReference type="InterPro" id="IPR006195">
    <property type="entry name" value="aa-tRNA-synth_II"/>
</dbReference>
<dbReference type="STRING" id="158607.A0A2P5HX55"/>
<evidence type="ECO:0000256" key="9">
    <source>
        <dbReference type="SAM" id="SignalP"/>
    </source>
</evidence>
<dbReference type="Pfam" id="PF01336">
    <property type="entry name" value="tRNA_anti-codon"/>
    <property type="match status" value="1"/>
</dbReference>
<evidence type="ECO:0000256" key="7">
    <source>
        <dbReference type="ARBA" id="ARBA00023146"/>
    </source>
</evidence>
<dbReference type="InterPro" id="IPR004365">
    <property type="entry name" value="NA-bd_OB_tRNA"/>
</dbReference>
<evidence type="ECO:0000256" key="8">
    <source>
        <dbReference type="SAM" id="MobiDB-lite"/>
    </source>
</evidence>
<dbReference type="GO" id="GO:0005739">
    <property type="term" value="C:mitochondrion"/>
    <property type="evidence" value="ECO:0007669"/>
    <property type="project" value="TreeGrafter"/>
</dbReference>
<keyword evidence="7" id="KW-0030">Aminoacyl-tRNA synthetase</keyword>
<dbReference type="GO" id="GO:0005524">
    <property type="term" value="F:ATP binding"/>
    <property type="evidence" value="ECO:0007669"/>
    <property type="project" value="UniProtKB-KW"/>
</dbReference>
<dbReference type="EC" id="6.1.1.22" evidence="2"/>
<evidence type="ECO:0000259" key="10">
    <source>
        <dbReference type="PROSITE" id="PS50862"/>
    </source>
</evidence>
<keyword evidence="12" id="KW-1185">Reference proteome</keyword>
<comment type="caution">
    <text evidence="11">The sequence shown here is derived from an EMBL/GenBank/DDBJ whole genome shotgun (WGS) entry which is preliminary data.</text>
</comment>
<dbReference type="FunCoup" id="A0A2P5HX55">
    <property type="interactions" value="524"/>
</dbReference>
<dbReference type="Gene3D" id="2.40.50.140">
    <property type="entry name" value="Nucleic acid-binding proteins"/>
    <property type="match status" value="1"/>
</dbReference>
<evidence type="ECO:0000256" key="6">
    <source>
        <dbReference type="ARBA" id="ARBA00022917"/>
    </source>
</evidence>
<reference evidence="11" key="1">
    <citation type="submission" date="2017-09" db="EMBL/GenBank/DDBJ databases">
        <title>Polyketide synthases of a Diaporthe helianthi virulent isolate.</title>
        <authorList>
            <person name="Baroncelli R."/>
        </authorList>
    </citation>
    <scope>NUCLEOTIDE SEQUENCE [LARGE SCALE GENOMIC DNA]</scope>
    <source>
        <strain evidence="11">7/96</strain>
    </source>
</reference>
<sequence length="559" mass="61673">MRAARLALAAGHLTLTSRACVASPAVISLSARRYVTSGGIKVHNRSISRLLEWQPQEEACHVVVDGFIRSVRSMKSRCFVALGDGSSLASLQALVPSSQAEGLSIGAAVRLTGSWVPSKGTGQSHELQVDNVQILGPSDPKVHCRPDFLSLRNAGASASLRCPVTDHLRLQTFPIQKKYQTPEYLRTIPHLRPRTPFNSALLRLRSESITALTQFFATREFVQTHPPILSSSDCEGGGEVFKVAPAHQDEGEDADSFFRAPKYLTVSTQLHLEALAQAVGNVWTLSPTFRAEKSDTSRHLSEFYMLEAEMAFVDQLGAVMDIVQEMLRHLTTSLYESRVARELRSPAQDRASGEGAADRATPEEVERRWQGMMQPSWPRVTYAEAIDILERDARLFKQPPSWAAGLQSEHERYIAHVVGGGKPVFVTDYPSEIKPFYMRATPETGSGTRQTADCFDLLVPEYCEIAGGSMREHRLPELLKSMKKHNMATPALDGADTPAADSATSPSGSLDWYVDLRRWGCPPHGGFGLGFDRLLGYLSGVQSIRDTVTFPRWYGRCDC</sequence>
<protein>
    <recommendedName>
        <fullName evidence="2">asparagine--tRNA ligase</fullName>
        <ecNumber evidence="2">6.1.1.22</ecNumber>
    </recommendedName>
</protein>